<dbReference type="AlphaFoldDB" id="A0A8T0UJM1"/>
<name>A0A8T0UJM1_PANVG</name>
<keyword evidence="5" id="KW-1185">Reference proteome</keyword>
<dbReference type="SUPFAM" id="SSF57850">
    <property type="entry name" value="RING/U-box"/>
    <property type="match status" value="1"/>
</dbReference>
<keyword evidence="1" id="KW-0863">Zinc-finger</keyword>
<dbReference type="PANTHER" id="PTHR47665">
    <property type="entry name" value="HISTONE DEACETYLASE-LIKE PROTEIN"/>
    <property type="match status" value="1"/>
</dbReference>
<keyword evidence="1" id="KW-0862">Zinc</keyword>
<evidence type="ECO:0000256" key="1">
    <source>
        <dbReference type="PROSITE-ProRule" id="PRU00502"/>
    </source>
</evidence>
<protein>
    <recommendedName>
        <fullName evidence="3">UBP-type domain-containing protein</fullName>
    </recommendedName>
</protein>
<dbReference type="Gene3D" id="3.30.40.10">
    <property type="entry name" value="Zinc/RING finger domain, C3HC4 (zinc finger)"/>
    <property type="match status" value="1"/>
</dbReference>
<dbReference type="InterPro" id="IPR013083">
    <property type="entry name" value="Znf_RING/FYVE/PHD"/>
</dbReference>
<dbReference type="Proteomes" id="UP000823388">
    <property type="component" value="Chromosome 3N"/>
</dbReference>
<evidence type="ECO:0000256" key="2">
    <source>
        <dbReference type="SAM" id="MobiDB-lite"/>
    </source>
</evidence>
<reference evidence="4" key="1">
    <citation type="submission" date="2020-05" db="EMBL/GenBank/DDBJ databases">
        <title>WGS assembly of Panicum virgatum.</title>
        <authorList>
            <person name="Lovell J.T."/>
            <person name="Jenkins J."/>
            <person name="Shu S."/>
            <person name="Juenger T.E."/>
            <person name="Schmutz J."/>
        </authorList>
    </citation>
    <scope>NUCLEOTIDE SEQUENCE</scope>
    <source>
        <strain evidence="4">AP13</strain>
    </source>
</reference>
<feature type="region of interest" description="Disordered" evidence="2">
    <location>
        <begin position="1"/>
        <end position="35"/>
    </location>
</feature>
<gene>
    <name evidence="4" type="ORF">PVAP13_3NG226000</name>
</gene>
<feature type="compositionally biased region" description="Basic and acidic residues" evidence="2">
    <location>
        <begin position="10"/>
        <end position="31"/>
    </location>
</feature>
<accession>A0A8T0UJM1</accession>
<proteinExistence type="predicted"/>
<feature type="domain" description="UBP-type" evidence="3">
    <location>
        <begin position="56"/>
        <end position="185"/>
    </location>
</feature>
<sequence length="210" mass="23117">MSAAAGEDSSSSRKGKEKEEDGAGESRREEGIAVMEGEVDLGDLYGAAAGWVEARTSCPHLGTMPPAGAPDLARVPPPDSPCSRFGSPPLLEFSADPLESPQFDFREQRCHHPAENWLCLICKDVLCSRFINKHMLCHYQEKGHCLALSFSDLSVWCFRCDSYLDVQAILELRPVYEIAHLLKFGERPPFRSLEVLELSSSENRSSSSGA</sequence>
<evidence type="ECO:0000259" key="3">
    <source>
        <dbReference type="PROSITE" id="PS50271"/>
    </source>
</evidence>
<dbReference type="SMART" id="SM00290">
    <property type="entry name" value="ZnF_UBP"/>
    <property type="match status" value="1"/>
</dbReference>
<keyword evidence="1" id="KW-0479">Metal-binding</keyword>
<dbReference type="InterPro" id="IPR001607">
    <property type="entry name" value="Znf_UBP"/>
</dbReference>
<dbReference type="Pfam" id="PF02148">
    <property type="entry name" value="zf-UBP"/>
    <property type="match status" value="1"/>
</dbReference>
<dbReference type="EMBL" id="CM029042">
    <property type="protein sequence ID" value="KAG2621053.1"/>
    <property type="molecule type" value="Genomic_DNA"/>
</dbReference>
<dbReference type="PROSITE" id="PS50271">
    <property type="entry name" value="ZF_UBP"/>
    <property type="match status" value="1"/>
</dbReference>
<evidence type="ECO:0000313" key="5">
    <source>
        <dbReference type="Proteomes" id="UP000823388"/>
    </source>
</evidence>
<comment type="caution">
    <text evidence="4">The sequence shown here is derived from an EMBL/GenBank/DDBJ whole genome shotgun (WGS) entry which is preliminary data.</text>
</comment>
<evidence type="ECO:0000313" key="4">
    <source>
        <dbReference type="EMBL" id="KAG2621053.1"/>
    </source>
</evidence>
<dbReference type="PANTHER" id="PTHR47665:SF1">
    <property type="entry name" value="HISTONE DEACETYLASE-LIKE PROTEIN"/>
    <property type="match status" value="1"/>
</dbReference>
<dbReference type="GO" id="GO:0008270">
    <property type="term" value="F:zinc ion binding"/>
    <property type="evidence" value="ECO:0007669"/>
    <property type="project" value="UniProtKB-KW"/>
</dbReference>
<organism evidence="4 5">
    <name type="scientific">Panicum virgatum</name>
    <name type="common">Blackwell switchgrass</name>
    <dbReference type="NCBI Taxonomy" id="38727"/>
    <lineage>
        <taxon>Eukaryota</taxon>
        <taxon>Viridiplantae</taxon>
        <taxon>Streptophyta</taxon>
        <taxon>Embryophyta</taxon>
        <taxon>Tracheophyta</taxon>
        <taxon>Spermatophyta</taxon>
        <taxon>Magnoliopsida</taxon>
        <taxon>Liliopsida</taxon>
        <taxon>Poales</taxon>
        <taxon>Poaceae</taxon>
        <taxon>PACMAD clade</taxon>
        <taxon>Panicoideae</taxon>
        <taxon>Panicodae</taxon>
        <taxon>Paniceae</taxon>
        <taxon>Panicinae</taxon>
        <taxon>Panicum</taxon>
        <taxon>Panicum sect. Hiantes</taxon>
    </lineage>
</organism>